<dbReference type="KEGG" id="ssl:SS1G_13243"/>
<feature type="region of interest" description="Disordered" evidence="1">
    <location>
        <begin position="29"/>
        <end position="77"/>
    </location>
</feature>
<evidence type="ECO:0000313" key="3">
    <source>
        <dbReference type="Proteomes" id="UP000001312"/>
    </source>
</evidence>
<dbReference type="OMA" id="ECHRTFT"/>
<organism evidence="2 3">
    <name type="scientific">Sclerotinia sclerotiorum (strain ATCC 18683 / 1980 / Ss-1)</name>
    <name type="common">White mold</name>
    <name type="synonym">Whetzelinia sclerotiorum</name>
    <dbReference type="NCBI Taxonomy" id="665079"/>
    <lineage>
        <taxon>Eukaryota</taxon>
        <taxon>Fungi</taxon>
        <taxon>Dikarya</taxon>
        <taxon>Ascomycota</taxon>
        <taxon>Pezizomycotina</taxon>
        <taxon>Leotiomycetes</taxon>
        <taxon>Helotiales</taxon>
        <taxon>Sclerotiniaceae</taxon>
        <taxon>Sclerotinia</taxon>
    </lineage>
</organism>
<evidence type="ECO:0000313" key="2">
    <source>
        <dbReference type="EMBL" id="EDN98385.1"/>
    </source>
</evidence>
<dbReference type="EMBL" id="CH476644">
    <property type="protein sequence ID" value="EDN98385.1"/>
    <property type="molecule type" value="Genomic_DNA"/>
</dbReference>
<dbReference type="AlphaFoldDB" id="A7F6L4"/>
<dbReference type="InParanoid" id="A7F6L4"/>
<feature type="compositionally biased region" description="Polar residues" evidence="1">
    <location>
        <begin position="168"/>
        <end position="186"/>
    </location>
</feature>
<dbReference type="RefSeq" id="XP_001585727.1">
    <property type="nucleotide sequence ID" value="XM_001585677.1"/>
</dbReference>
<name>A7F6L4_SCLS1</name>
<gene>
    <name evidence="2" type="ORF">SS1G_13243</name>
</gene>
<proteinExistence type="predicted"/>
<evidence type="ECO:0000256" key="1">
    <source>
        <dbReference type="SAM" id="MobiDB-lite"/>
    </source>
</evidence>
<feature type="region of interest" description="Disordered" evidence="1">
    <location>
        <begin position="1"/>
        <end position="20"/>
    </location>
</feature>
<reference evidence="3" key="1">
    <citation type="journal article" date="2011" name="PLoS Genet.">
        <title>Genomic analysis of the necrotrophic fungal pathogens Sclerotinia sclerotiorum and Botrytis cinerea.</title>
        <authorList>
            <person name="Amselem J."/>
            <person name="Cuomo C.A."/>
            <person name="van Kan J.A."/>
            <person name="Viaud M."/>
            <person name="Benito E.P."/>
            <person name="Couloux A."/>
            <person name="Coutinho P.M."/>
            <person name="de Vries R.P."/>
            <person name="Dyer P.S."/>
            <person name="Fillinger S."/>
            <person name="Fournier E."/>
            <person name="Gout L."/>
            <person name="Hahn M."/>
            <person name="Kohn L."/>
            <person name="Lapalu N."/>
            <person name="Plummer K.M."/>
            <person name="Pradier J.M."/>
            <person name="Quevillon E."/>
            <person name="Sharon A."/>
            <person name="Simon A."/>
            <person name="ten Have A."/>
            <person name="Tudzynski B."/>
            <person name="Tudzynski P."/>
            <person name="Wincker P."/>
            <person name="Andrew M."/>
            <person name="Anthouard V."/>
            <person name="Beever R.E."/>
            <person name="Beffa R."/>
            <person name="Benoit I."/>
            <person name="Bouzid O."/>
            <person name="Brault B."/>
            <person name="Chen Z."/>
            <person name="Choquer M."/>
            <person name="Collemare J."/>
            <person name="Cotton P."/>
            <person name="Danchin E.G."/>
            <person name="Da Silva C."/>
            <person name="Gautier A."/>
            <person name="Giraud C."/>
            <person name="Giraud T."/>
            <person name="Gonzalez C."/>
            <person name="Grossetete S."/>
            <person name="Guldener U."/>
            <person name="Henrissat B."/>
            <person name="Howlett B.J."/>
            <person name="Kodira C."/>
            <person name="Kretschmer M."/>
            <person name="Lappartient A."/>
            <person name="Leroch M."/>
            <person name="Levis C."/>
            <person name="Mauceli E."/>
            <person name="Neuveglise C."/>
            <person name="Oeser B."/>
            <person name="Pearson M."/>
            <person name="Poulain J."/>
            <person name="Poussereau N."/>
            <person name="Quesneville H."/>
            <person name="Rascle C."/>
            <person name="Schumacher J."/>
            <person name="Segurens B."/>
            <person name="Sexton A."/>
            <person name="Silva E."/>
            <person name="Sirven C."/>
            <person name="Soanes D.M."/>
            <person name="Talbot N.J."/>
            <person name="Templeton M."/>
            <person name="Yandava C."/>
            <person name="Yarden O."/>
            <person name="Zeng Q."/>
            <person name="Rollins J.A."/>
            <person name="Lebrun M.H."/>
            <person name="Dickman M."/>
        </authorList>
    </citation>
    <scope>NUCLEOTIDE SEQUENCE [LARGE SCALE GENOMIC DNA]</scope>
    <source>
        <strain evidence="3">ATCC 18683 / 1980 / Ss-1</strain>
    </source>
</reference>
<dbReference type="Proteomes" id="UP000001312">
    <property type="component" value="Unassembled WGS sequence"/>
</dbReference>
<protein>
    <submittedName>
        <fullName evidence="2">Uncharacterized protein</fullName>
    </submittedName>
</protein>
<keyword evidence="3" id="KW-1185">Reference proteome</keyword>
<accession>A7F6L4</accession>
<feature type="region of interest" description="Disordered" evidence="1">
    <location>
        <begin position="157"/>
        <end position="212"/>
    </location>
</feature>
<sequence>MENDAQDSIEGLHSARSFTDDSSGACLLDEHFEPIKSPAENRTYDSGSAADFNESLWKQNNPEPVELQPDRQSYDSGAAADFNADLSRLWVNGVDASNTSRSSTIPTTSVWSTSNATTSISEAATYITFNINPGFDPCDTKRYPSLQCDLVTSTGNLMADGDTDEGTVETSETTPLVNHGPQSGHSSPALPPSYGFSGPLSSTESKKTSAKVRMERVSCTCPECHRTFTRRNE</sequence>
<dbReference type="GeneID" id="5481771"/>